<dbReference type="PANTHER" id="PTHR42994:SF1">
    <property type="entry name" value="PEPTIDASE T"/>
    <property type="match status" value="1"/>
</dbReference>
<evidence type="ECO:0000256" key="2">
    <source>
        <dbReference type="ARBA" id="ARBA00022833"/>
    </source>
</evidence>
<dbReference type="AlphaFoldDB" id="A0A7T7MB77"/>
<dbReference type="Pfam" id="PF01546">
    <property type="entry name" value="Peptidase_M20"/>
    <property type="match status" value="1"/>
</dbReference>
<dbReference type="Gene3D" id="3.30.70.360">
    <property type="match status" value="1"/>
</dbReference>
<dbReference type="GO" id="GO:0008270">
    <property type="term" value="F:zinc ion binding"/>
    <property type="evidence" value="ECO:0007669"/>
    <property type="project" value="InterPro"/>
</dbReference>
<dbReference type="EMBL" id="CP066802">
    <property type="protein sequence ID" value="QQM68298.1"/>
    <property type="molecule type" value="Genomic_DNA"/>
</dbReference>
<evidence type="ECO:0000256" key="3">
    <source>
        <dbReference type="NCBIfam" id="TIGR01882"/>
    </source>
</evidence>
<dbReference type="Proteomes" id="UP000595895">
    <property type="component" value="Chromosome"/>
</dbReference>
<dbReference type="NCBIfam" id="NF003976">
    <property type="entry name" value="PRK05469.1"/>
    <property type="match status" value="1"/>
</dbReference>
<evidence type="ECO:0000259" key="4">
    <source>
        <dbReference type="Pfam" id="PF07687"/>
    </source>
</evidence>
<dbReference type="KEGG" id="awe:JG540_03115"/>
<name>A0A7T7MB77_9ACTO</name>
<dbReference type="InterPro" id="IPR011650">
    <property type="entry name" value="Peptidase_M20_dimer"/>
</dbReference>
<proteinExistence type="predicted"/>
<dbReference type="GO" id="GO:0045148">
    <property type="term" value="F:tripeptide aminopeptidase activity"/>
    <property type="evidence" value="ECO:0007669"/>
    <property type="project" value="UniProtKB-UniRule"/>
</dbReference>
<evidence type="ECO:0000256" key="1">
    <source>
        <dbReference type="ARBA" id="ARBA00001947"/>
    </source>
</evidence>
<dbReference type="GO" id="GO:0006518">
    <property type="term" value="P:peptide metabolic process"/>
    <property type="evidence" value="ECO:0007669"/>
    <property type="project" value="InterPro"/>
</dbReference>
<organism evidence="5 6">
    <name type="scientific">Actinomyces weissii</name>
    <dbReference type="NCBI Taxonomy" id="675090"/>
    <lineage>
        <taxon>Bacteria</taxon>
        <taxon>Bacillati</taxon>
        <taxon>Actinomycetota</taxon>
        <taxon>Actinomycetes</taxon>
        <taxon>Actinomycetales</taxon>
        <taxon>Actinomycetaceae</taxon>
        <taxon>Actinomyces</taxon>
    </lineage>
</organism>
<evidence type="ECO:0000313" key="5">
    <source>
        <dbReference type="EMBL" id="QQM68298.1"/>
    </source>
</evidence>
<dbReference type="SUPFAM" id="SSF53187">
    <property type="entry name" value="Zn-dependent exopeptidases"/>
    <property type="match status" value="1"/>
</dbReference>
<evidence type="ECO:0000313" key="6">
    <source>
        <dbReference type="Proteomes" id="UP000595895"/>
    </source>
</evidence>
<comment type="cofactor">
    <cofactor evidence="1">
        <name>Zn(2+)</name>
        <dbReference type="ChEBI" id="CHEBI:29105"/>
    </cofactor>
</comment>
<dbReference type="InterPro" id="IPR036264">
    <property type="entry name" value="Bact_exopeptidase_dim_dom"/>
</dbReference>
<dbReference type="NCBIfam" id="NF009920">
    <property type="entry name" value="PRK13381.1"/>
    <property type="match status" value="1"/>
</dbReference>
<accession>A0A7T7MB77</accession>
<gene>
    <name evidence="5" type="primary">pepT</name>
    <name evidence="5" type="ORF">JG540_03115</name>
</gene>
<sequence>MGQALATRFLRYSAVTSQSDAAATTVPSTPGQRELAQLLAQELQQAGAADVHLSSTAVLTATVPSTLPPGRTAPVVGLCTHLDTADAGLSPQVRAQVVRYAGGDLPLGDGARVITLAEHPELGRYTGQPLLVGDGTSVLGADDKAGVAVVMQLACDLLMADADGGAPPHGELRLAFVPDEEIGLRGVRTMDLARFPVDYAYTIDSCEVGEVVQETFNAATATLTVTGVSPHPMSAKGVLVNPILVAHELIGRLDPAQTPERTQGREGYIWVNQIRGDQATAVVTLSIRDHDRAGYEARKELLHQLVAEVARAHPRARLELEVEDVYTNLADARTPANAVALERVYTALDRLGIRPLPLAMRGGTDGSWLSAQGIFTPNVFTGAHNFHSWAEFLPLRSFAASYLVVRELVRLAAEDGGPAQVGGQH</sequence>
<feature type="domain" description="Peptidase M20 dimerisation" evidence="4">
    <location>
        <begin position="214"/>
        <end position="314"/>
    </location>
</feature>
<keyword evidence="6" id="KW-1185">Reference proteome</keyword>
<dbReference type="Pfam" id="PF07687">
    <property type="entry name" value="M20_dimer"/>
    <property type="match status" value="1"/>
</dbReference>
<protein>
    <recommendedName>
        <fullName evidence="3">Peptidase T</fullName>
        <ecNumber evidence="3">3.4.11.4</ecNumber>
    </recommendedName>
</protein>
<keyword evidence="5" id="KW-0031">Aminopeptidase</keyword>
<dbReference type="InterPro" id="IPR010161">
    <property type="entry name" value="Peptidase_M20B"/>
</dbReference>
<dbReference type="SUPFAM" id="SSF55031">
    <property type="entry name" value="Bacterial exopeptidase dimerisation domain"/>
    <property type="match status" value="1"/>
</dbReference>
<dbReference type="GO" id="GO:0006508">
    <property type="term" value="P:proteolysis"/>
    <property type="evidence" value="ECO:0007669"/>
    <property type="project" value="UniProtKB-UniRule"/>
</dbReference>
<keyword evidence="2" id="KW-0862">Zinc</keyword>
<keyword evidence="5" id="KW-0378">Hydrolase</keyword>
<dbReference type="InterPro" id="IPR002933">
    <property type="entry name" value="Peptidase_M20"/>
</dbReference>
<keyword evidence="5" id="KW-0645">Protease</keyword>
<dbReference type="Gene3D" id="3.40.630.10">
    <property type="entry name" value="Zn peptidases"/>
    <property type="match status" value="1"/>
</dbReference>
<dbReference type="NCBIfam" id="TIGR01882">
    <property type="entry name" value="peptidase-T"/>
    <property type="match status" value="1"/>
</dbReference>
<dbReference type="EC" id="3.4.11.4" evidence="3"/>
<dbReference type="PANTHER" id="PTHR42994">
    <property type="entry name" value="PEPTIDASE T"/>
    <property type="match status" value="1"/>
</dbReference>
<reference evidence="5 6" key="1">
    <citation type="submission" date="2020-12" db="EMBL/GenBank/DDBJ databases">
        <authorList>
            <person name="Zhou J."/>
        </authorList>
    </citation>
    <scope>NUCLEOTIDE SEQUENCE [LARGE SCALE GENOMIC DNA]</scope>
    <source>
        <strain evidence="5 6">CCUG 61299</strain>
    </source>
</reference>